<comment type="similarity">
    <text evidence="2">Belongs to the beta-microseminoprotein family.</text>
</comment>
<sequence length="147" mass="16283">KYLRPKGRKCIGSSGAPRRRCGVKFLAHYFLLFCLSKRFSLLSSSASCEYTGQVYGIGESWITSDCYQCVCLEPFGVGCCDLATKPVDYPEWCEVIRKPDSCTSVAVMRVNHKLPCLWGQGPDTVPIPVKFDNPLSPLSTCSNDTVQ</sequence>
<keyword evidence="3" id="KW-0964">Secreted</keyword>
<evidence type="ECO:0000313" key="6">
    <source>
        <dbReference type="Proteomes" id="UP000242638"/>
    </source>
</evidence>
<protein>
    <submittedName>
        <fullName evidence="5">Si:ch1073-70f20.1</fullName>
    </submittedName>
</protein>
<accession>A0A3P9PRJ5</accession>
<evidence type="ECO:0000313" key="5">
    <source>
        <dbReference type="Ensembl" id="ENSPREP00000024385.1"/>
    </source>
</evidence>
<dbReference type="Pfam" id="PF05825">
    <property type="entry name" value="PSP94"/>
    <property type="match status" value="1"/>
</dbReference>
<dbReference type="InterPro" id="IPR008735">
    <property type="entry name" value="PSP94"/>
</dbReference>
<dbReference type="Proteomes" id="UP000242638">
    <property type="component" value="Unassembled WGS sequence"/>
</dbReference>
<comment type="subcellular location">
    <subcellularLocation>
        <location evidence="1">Secreted</location>
    </subcellularLocation>
</comment>
<dbReference type="PANTHER" id="PTHR10500">
    <property type="entry name" value="BETA-MICROSEMINOPROTEIN"/>
    <property type="match status" value="1"/>
</dbReference>
<dbReference type="GO" id="GO:0005615">
    <property type="term" value="C:extracellular space"/>
    <property type="evidence" value="ECO:0007669"/>
    <property type="project" value="TreeGrafter"/>
</dbReference>
<dbReference type="Bgee" id="ENSPREG00000016465">
    <property type="expression patterns" value="Expressed in head"/>
</dbReference>
<reference evidence="5" key="3">
    <citation type="submission" date="2025-09" db="UniProtKB">
        <authorList>
            <consortium name="Ensembl"/>
        </authorList>
    </citation>
    <scope>IDENTIFICATION</scope>
    <source>
        <strain evidence="5">Guanapo</strain>
    </source>
</reference>
<evidence type="ECO:0000256" key="3">
    <source>
        <dbReference type="ARBA" id="ARBA00022525"/>
    </source>
</evidence>
<dbReference type="Ensembl" id="ENSPRET00000024631.1">
    <property type="protein sequence ID" value="ENSPREP00000024385.1"/>
    <property type="gene ID" value="ENSPREG00000016465.1"/>
</dbReference>
<proteinExistence type="inferred from homology"/>
<name>A0A3P9PRJ5_POERE</name>
<dbReference type="GO" id="GO:0005737">
    <property type="term" value="C:cytoplasm"/>
    <property type="evidence" value="ECO:0007669"/>
    <property type="project" value="TreeGrafter"/>
</dbReference>
<reference evidence="6" key="1">
    <citation type="submission" date="2013-11" db="EMBL/GenBank/DDBJ databases">
        <title>The genomic landscape of the Guanapo guppy.</title>
        <authorList>
            <person name="Kuenstner A."/>
            <person name="Dreyer C."/>
        </authorList>
    </citation>
    <scope>NUCLEOTIDE SEQUENCE</scope>
    <source>
        <strain evidence="6">Guanapo</strain>
    </source>
</reference>
<dbReference type="GeneTree" id="ENSGT00940000154371"/>
<organism evidence="5 6">
    <name type="scientific">Poecilia reticulata</name>
    <name type="common">Guppy</name>
    <name type="synonym">Acanthophacelus reticulatus</name>
    <dbReference type="NCBI Taxonomy" id="8081"/>
    <lineage>
        <taxon>Eukaryota</taxon>
        <taxon>Metazoa</taxon>
        <taxon>Chordata</taxon>
        <taxon>Craniata</taxon>
        <taxon>Vertebrata</taxon>
        <taxon>Euteleostomi</taxon>
        <taxon>Actinopterygii</taxon>
        <taxon>Neopterygii</taxon>
        <taxon>Teleostei</taxon>
        <taxon>Neoteleostei</taxon>
        <taxon>Acanthomorphata</taxon>
        <taxon>Ovalentaria</taxon>
        <taxon>Atherinomorphae</taxon>
        <taxon>Cyprinodontiformes</taxon>
        <taxon>Poeciliidae</taxon>
        <taxon>Poeciliinae</taxon>
        <taxon>Poecilia</taxon>
    </lineage>
</organism>
<dbReference type="Gene3D" id="2.60.40.1900">
    <property type="entry name" value="Beta-microseminoprotein (PSP94) domain"/>
    <property type="match status" value="1"/>
</dbReference>
<evidence type="ECO:0000256" key="2">
    <source>
        <dbReference type="ARBA" id="ARBA00010352"/>
    </source>
</evidence>
<evidence type="ECO:0000256" key="1">
    <source>
        <dbReference type="ARBA" id="ARBA00004613"/>
    </source>
</evidence>
<keyword evidence="6" id="KW-1185">Reference proteome</keyword>
<keyword evidence="4" id="KW-1015">Disulfide bond</keyword>
<evidence type="ECO:0000256" key="4">
    <source>
        <dbReference type="ARBA" id="ARBA00023157"/>
    </source>
</evidence>
<reference evidence="5" key="2">
    <citation type="submission" date="2025-08" db="UniProtKB">
        <authorList>
            <consortium name="Ensembl"/>
        </authorList>
    </citation>
    <scope>IDENTIFICATION</scope>
    <source>
        <strain evidence="5">Guanapo</strain>
    </source>
</reference>
<dbReference type="PANTHER" id="PTHR10500:SF6">
    <property type="entry name" value="PROSTATE-ASSOCIATED MICROSEMINOPROTEIN"/>
    <property type="match status" value="1"/>
</dbReference>
<dbReference type="AlphaFoldDB" id="A0A3P9PRJ5"/>